<dbReference type="Gene3D" id="3.40.720.10">
    <property type="entry name" value="Alkaline Phosphatase, subunit A"/>
    <property type="match status" value="2"/>
</dbReference>
<dbReference type="PANTHER" id="PTHR11596">
    <property type="entry name" value="ALKALINE PHOSPHATASE"/>
    <property type="match status" value="1"/>
</dbReference>
<proteinExistence type="inferred from homology"/>
<dbReference type="InterPro" id="IPR017850">
    <property type="entry name" value="Alkaline_phosphatase_core_sf"/>
</dbReference>
<evidence type="ECO:0000256" key="1">
    <source>
        <dbReference type="ARBA" id="ARBA00012647"/>
    </source>
</evidence>
<organism evidence="9">
    <name type="scientific">Echinostoma caproni</name>
    <dbReference type="NCBI Taxonomy" id="27848"/>
    <lineage>
        <taxon>Eukaryota</taxon>
        <taxon>Metazoa</taxon>
        <taxon>Spiralia</taxon>
        <taxon>Lophotrochozoa</taxon>
        <taxon>Platyhelminthes</taxon>
        <taxon>Trematoda</taxon>
        <taxon>Digenea</taxon>
        <taxon>Plagiorchiida</taxon>
        <taxon>Echinostomata</taxon>
        <taxon>Echinostomatoidea</taxon>
        <taxon>Echinostomatidae</taxon>
        <taxon>Echinostoma</taxon>
    </lineage>
</organism>
<dbReference type="AlphaFoldDB" id="A0A183ADT8"/>
<feature type="chain" id="PRO_5043137994" description="alkaline phosphatase" evidence="6">
    <location>
        <begin position="20"/>
        <end position="342"/>
    </location>
</feature>
<dbReference type="EC" id="3.1.3.1" evidence="1"/>
<feature type="signal peptide" evidence="6">
    <location>
        <begin position="1"/>
        <end position="19"/>
    </location>
</feature>
<evidence type="ECO:0000256" key="4">
    <source>
        <dbReference type="PIRSR" id="PIRSR601952-2"/>
    </source>
</evidence>
<keyword evidence="2" id="KW-0597">Phosphoprotein</keyword>
<dbReference type="Proteomes" id="UP000272942">
    <property type="component" value="Unassembled WGS sequence"/>
</dbReference>
<keyword evidence="8" id="KW-1185">Reference proteome</keyword>
<keyword evidence="4" id="KW-0862">Zinc</keyword>
<sequence>MFILYYFVFPFFLSQITIAKKCHLSAGGDRLDVNNPETWKCFADEELHQFKHTFPYDQLYAKMARPKNGILFIGDGLSLSTVTGARYLKATNRGKEVGEELLSWDTWPSVSLLRTMDADRMTTDSAAAATALFTAHLSGCDCLRTEIVQCLVDVSLILGTKGIHYTLGLTKGAGCCSCDVINQTHYAQSILLLAQKQGLSTGIVTTTRITHATPAATYAISPSRQWEAYIDPSAQKNLKEKSQHCLDIAQQLIENGIDFNVVLGGGTEMFHGPPTKYSSTKIGKRKDGKDLLSEWVQRQTQKDRRFSLVTNKTQFDAVDINTTDYLFGKHQCGLNIRFRIRL</sequence>
<dbReference type="OrthoDB" id="5818554at2759"/>
<comment type="cofactor">
    <cofactor evidence="4">
        <name>Mg(2+)</name>
        <dbReference type="ChEBI" id="CHEBI:18420"/>
    </cofactor>
    <text evidence="4">Binds 1 Mg(2+) ion.</text>
</comment>
<evidence type="ECO:0000313" key="9">
    <source>
        <dbReference type="WBParaSite" id="ECPE_0000513501-mRNA-1"/>
    </source>
</evidence>
<comment type="cofactor">
    <cofactor evidence="4">
        <name>Zn(2+)</name>
        <dbReference type="ChEBI" id="CHEBI:29105"/>
    </cofactor>
    <text evidence="4">Binds 2 Zn(2+) ions.</text>
</comment>
<feature type="active site" description="Phosphoserine intermediate" evidence="3">
    <location>
        <position position="125"/>
    </location>
</feature>
<dbReference type="PANTHER" id="PTHR11596:SF5">
    <property type="entry name" value="ALKALINE PHOSPHATASE"/>
    <property type="match status" value="1"/>
</dbReference>
<dbReference type="GO" id="GO:0046872">
    <property type="term" value="F:metal ion binding"/>
    <property type="evidence" value="ECO:0007669"/>
    <property type="project" value="UniProtKB-KW"/>
</dbReference>
<protein>
    <recommendedName>
        <fullName evidence="1">alkaline phosphatase</fullName>
        <ecNumber evidence="1">3.1.3.1</ecNumber>
    </recommendedName>
</protein>
<reference evidence="9" key="1">
    <citation type="submission" date="2016-06" db="UniProtKB">
        <authorList>
            <consortium name="WormBaseParasite"/>
        </authorList>
    </citation>
    <scope>IDENTIFICATION</scope>
</reference>
<evidence type="ECO:0000256" key="3">
    <source>
        <dbReference type="PIRSR" id="PIRSR601952-1"/>
    </source>
</evidence>
<name>A0A183ADT8_9TREM</name>
<gene>
    <name evidence="7" type="ORF">ECPE_LOCUS5123</name>
</gene>
<evidence type="ECO:0000256" key="2">
    <source>
        <dbReference type="ARBA" id="ARBA00022553"/>
    </source>
</evidence>
<keyword evidence="4" id="KW-0460">Magnesium</keyword>
<evidence type="ECO:0000313" key="8">
    <source>
        <dbReference type="Proteomes" id="UP000272942"/>
    </source>
</evidence>
<dbReference type="WBParaSite" id="ECPE_0000513501-mRNA-1">
    <property type="protein sequence ID" value="ECPE_0000513501-mRNA-1"/>
    <property type="gene ID" value="ECPE_0000513501"/>
</dbReference>
<feature type="binding site" evidence="4">
    <location>
        <position position="75"/>
    </location>
    <ligand>
        <name>Zn(2+)</name>
        <dbReference type="ChEBI" id="CHEBI:29105"/>
        <label>2</label>
    </ligand>
</feature>
<dbReference type="EMBL" id="UZAN01041974">
    <property type="protein sequence ID" value="VDP74622.1"/>
    <property type="molecule type" value="Genomic_DNA"/>
</dbReference>
<feature type="binding site" evidence="4">
    <location>
        <position position="211"/>
    </location>
    <ligand>
        <name>Mg(2+)</name>
        <dbReference type="ChEBI" id="CHEBI:18420"/>
    </ligand>
</feature>
<feature type="binding site" evidence="4">
    <location>
        <position position="213"/>
    </location>
    <ligand>
        <name>Mg(2+)</name>
        <dbReference type="ChEBI" id="CHEBI:18420"/>
    </ligand>
</feature>
<evidence type="ECO:0000256" key="5">
    <source>
        <dbReference type="RuleBase" id="RU003946"/>
    </source>
</evidence>
<dbReference type="Pfam" id="PF00245">
    <property type="entry name" value="Alk_phosphatase"/>
    <property type="match status" value="1"/>
</dbReference>
<dbReference type="SUPFAM" id="SSF53649">
    <property type="entry name" value="Alkaline phosphatase-like"/>
    <property type="match status" value="1"/>
</dbReference>
<dbReference type="SMART" id="SM00098">
    <property type="entry name" value="alkPPc"/>
    <property type="match status" value="1"/>
</dbReference>
<evidence type="ECO:0000313" key="7">
    <source>
        <dbReference type="EMBL" id="VDP74622.1"/>
    </source>
</evidence>
<keyword evidence="6" id="KW-0732">Signal</keyword>
<comment type="similarity">
    <text evidence="5">Belongs to the alkaline phosphatase family.</text>
</comment>
<dbReference type="PRINTS" id="PR00113">
    <property type="entry name" value="ALKPHPHTASE"/>
</dbReference>
<reference evidence="7 8" key="2">
    <citation type="submission" date="2018-11" db="EMBL/GenBank/DDBJ databases">
        <authorList>
            <consortium name="Pathogen Informatics"/>
        </authorList>
    </citation>
    <scope>NUCLEOTIDE SEQUENCE [LARGE SCALE GENOMIC DNA]</scope>
    <source>
        <strain evidence="7 8">Egypt</strain>
    </source>
</reference>
<evidence type="ECO:0000256" key="6">
    <source>
        <dbReference type="SAM" id="SignalP"/>
    </source>
</evidence>
<keyword evidence="4" id="KW-0479">Metal-binding</keyword>
<feature type="binding site" evidence="4">
    <location>
        <position position="75"/>
    </location>
    <ligand>
        <name>Mg(2+)</name>
        <dbReference type="ChEBI" id="CHEBI:18420"/>
    </ligand>
</feature>
<accession>A0A183ADT8</accession>
<dbReference type="InterPro" id="IPR001952">
    <property type="entry name" value="Alkaline_phosphatase"/>
</dbReference>
<dbReference type="GO" id="GO:0004035">
    <property type="term" value="F:alkaline phosphatase activity"/>
    <property type="evidence" value="ECO:0007669"/>
    <property type="project" value="UniProtKB-EC"/>
</dbReference>